<accession>A0A218WQC0</accession>
<keyword evidence="2" id="KW-0677">Repeat</keyword>
<dbReference type="Proteomes" id="UP000515151">
    <property type="component" value="Chromosome 5"/>
</dbReference>
<dbReference type="Pfam" id="PF23282">
    <property type="entry name" value="WHD_ROQ1"/>
    <property type="match status" value="1"/>
</dbReference>
<protein>
    <submittedName>
        <fullName evidence="7">TMV resistance protein N-like</fullName>
    </submittedName>
</protein>
<dbReference type="GO" id="GO:0006952">
    <property type="term" value="P:defense response"/>
    <property type="evidence" value="ECO:0007669"/>
    <property type="project" value="InterPro"/>
</dbReference>
<dbReference type="GO" id="GO:0043531">
    <property type="term" value="F:ADP binding"/>
    <property type="evidence" value="ECO:0007669"/>
    <property type="project" value="InterPro"/>
</dbReference>
<proteinExistence type="predicted"/>
<evidence type="ECO:0000313" key="7">
    <source>
        <dbReference type="RefSeq" id="XP_031397655.1"/>
    </source>
</evidence>
<dbReference type="InterPro" id="IPR002182">
    <property type="entry name" value="NB-ARC"/>
</dbReference>
<evidence type="ECO:0000313" key="6">
    <source>
        <dbReference type="Proteomes" id="UP000515151"/>
    </source>
</evidence>
<dbReference type="PANTHER" id="PTHR11017">
    <property type="entry name" value="LEUCINE-RICH REPEAT-CONTAINING PROTEIN"/>
    <property type="match status" value="1"/>
</dbReference>
<dbReference type="InterPro" id="IPR000157">
    <property type="entry name" value="TIR_dom"/>
</dbReference>
<dbReference type="SMART" id="SM00255">
    <property type="entry name" value="TIR"/>
    <property type="match status" value="1"/>
</dbReference>
<dbReference type="PRINTS" id="PR00364">
    <property type="entry name" value="DISEASERSIST"/>
</dbReference>
<evidence type="ECO:0000259" key="3">
    <source>
        <dbReference type="PROSITE" id="PS50104"/>
    </source>
</evidence>
<sequence length="851" mass="96774">MSSPRPGADYQVFLSFRGPDTRFCLYHFMVDAGIRVFRDNEEIRPGEKIQEILRAINNSIVCIPIFSKDYASSKWCLRELAEMVEKKKKIMPIFYDVTPDDVKLKTCLYRDALTRHWKEKEKEQWEKALKEVVETSCSESSTNKEEKALVEVVQIKGWELKDNGYGEICKSIVKEVLVNLKIRNRVISDHLVGMDDLVETMSNQLDIHVPGVRYVGIYGIGGCGKTTLAKIMFNQLSACFDACSFLADVRESSKRGLLYLQKKLVSNLRARHSSDISDVDDGIKTLKDICKSKKVLIVLDDVDKREQIESLAGSFSWFSSGSRIIVTTRDVRVLTVVQEELDGDTPVNTKMSTLEMKGLDSEQALQLFSTFAFKTDQPPADYLDLSKEVISLTGQLPLALEIIGSQLFDKRKVEWEEKLSTLTKIPHQNIQRKLMISYEDLEYRTKQIFLDIACLPVNLKKANAIPMWRSYGLHPEVGIKDLISMSLIKIVDEDKIWMHDLLRELGKEIACMENFIDIRKRSRLWILEEAFGILKRKEGSGKTQVLHLSDDGCLQNYILTCENFKNLRNLRYLRLCGSNIEGDFEHQFPRLCWLCWQSCPSDFKAKNLNLEKLAVLDLSSSHISENWEGWSQIRVGDNLAVLDLSNCKRLYRTPDLSRYSTLERLILKDCCSLCQLDCSIGKLKRLKHLNLNGCRSLRGLPGEIGSAEALEEIFLEGSHNSFTLLPESVSNLTSLTTIEVDNSHICQLPDSIGRLGKVTHLSLEQCHQMRRLPNTVGDIKSLLELDLSYTGITELPDSLGRLKKLKRLSLMACPNIKKLPDSLGDLKSLVELDISSTQLIELPDSIGNLEE</sequence>
<dbReference type="InterPro" id="IPR032675">
    <property type="entry name" value="LRR_dom_sf"/>
</dbReference>
<name>A0A218WQC0_PUNGR</name>
<dbReference type="RefSeq" id="XP_031397655.1">
    <property type="nucleotide sequence ID" value="XM_031541795.1"/>
</dbReference>
<dbReference type="SMART" id="SM00369">
    <property type="entry name" value="LRR_TYP"/>
    <property type="match status" value="4"/>
</dbReference>
<dbReference type="Pfam" id="PF00931">
    <property type="entry name" value="NB-ARC"/>
    <property type="match status" value="1"/>
</dbReference>
<dbReference type="OrthoDB" id="1692229at2759"/>
<dbReference type="SUPFAM" id="SSF52200">
    <property type="entry name" value="Toll/Interleukin receptor TIR domain"/>
    <property type="match status" value="1"/>
</dbReference>
<dbReference type="GeneID" id="116208388"/>
<evidence type="ECO:0000313" key="4">
    <source>
        <dbReference type="EMBL" id="OWM74182.1"/>
    </source>
</evidence>
<dbReference type="InterPro" id="IPR027417">
    <property type="entry name" value="P-loop_NTPase"/>
</dbReference>
<reference evidence="6" key="3">
    <citation type="journal article" date="2020" name="Plant Biotechnol. J.">
        <title>The pomegranate (Punica granatum L.) draft genome dissects genetic divergence between soft- and hard-seeded cultivars.</title>
        <authorList>
            <person name="Luo X."/>
            <person name="Li H."/>
            <person name="Wu Z."/>
            <person name="Yao W."/>
            <person name="Zhao P."/>
            <person name="Cao D."/>
            <person name="Yu H."/>
            <person name="Li K."/>
            <person name="Poudel K."/>
            <person name="Zhao D."/>
            <person name="Zhang F."/>
            <person name="Xia X."/>
            <person name="Chen L."/>
            <person name="Wang Q."/>
            <person name="Jing D."/>
            <person name="Cao S."/>
        </authorList>
    </citation>
    <scope>NUCLEOTIDE SEQUENCE [LARGE SCALE GENOMIC DNA]</scope>
</reference>
<dbReference type="Proteomes" id="UP000197138">
    <property type="component" value="Unassembled WGS sequence"/>
</dbReference>
<dbReference type="PANTHER" id="PTHR11017:SF570">
    <property type="entry name" value="DISEASE RESISTANCE PROTEIN (TIR-NBS CLASS)-RELATED"/>
    <property type="match status" value="1"/>
</dbReference>
<dbReference type="InterPro" id="IPR044974">
    <property type="entry name" value="Disease_R_plants"/>
</dbReference>
<dbReference type="Gene3D" id="3.40.50.10140">
    <property type="entry name" value="Toll/interleukin-1 receptor homology (TIR) domain"/>
    <property type="match status" value="1"/>
</dbReference>
<reference evidence="4" key="2">
    <citation type="submission" date="2017-06" db="EMBL/GenBank/DDBJ databases">
        <title>The pomegranate genome and the genomics of punicalagin biosynthesis.</title>
        <authorList>
            <person name="Xu C."/>
        </authorList>
    </citation>
    <scope>NUCLEOTIDE SEQUENCE [LARGE SCALE GENOMIC DNA]</scope>
    <source>
        <tissue evidence="4">Fresh leaf</tissue>
    </source>
</reference>
<dbReference type="InterPro" id="IPR003591">
    <property type="entry name" value="Leu-rich_rpt_typical-subtyp"/>
</dbReference>
<dbReference type="SUPFAM" id="SSF52540">
    <property type="entry name" value="P-loop containing nucleoside triphosphate hydrolases"/>
    <property type="match status" value="1"/>
</dbReference>
<dbReference type="InterPro" id="IPR035897">
    <property type="entry name" value="Toll_tir_struct_dom_sf"/>
</dbReference>
<evidence type="ECO:0000313" key="5">
    <source>
        <dbReference type="Proteomes" id="UP000197138"/>
    </source>
</evidence>
<dbReference type="GO" id="GO:0007165">
    <property type="term" value="P:signal transduction"/>
    <property type="evidence" value="ECO:0007669"/>
    <property type="project" value="InterPro"/>
</dbReference>
<dbReference type="Pfam" id="PF01582">
    <property type="entry name" value="TIR"/>
    <property type="match status" value="1"/>
</dbReference>
<dbReference type="Gene3D" id="3.80.10.10">
    <property type="entry name" value="Ribonuclease Inhibitor"/>
    <property type="match status" value="2"/>
</dbReference>
<dbReference type="InterPro" id="IPR058192">
    <property type="entry name" value="WHD_ROQ1-like"/>
</dbReference>
<evidence type="ECO:0000256" key="2">
    <source>
        <dbReference type="ARBA" id="ARBA00022737"/>
    </source>
</evidence>
<dbReference type="InterPro" id="IPR042197">
    <property type="entry name" value="Apaf_helical"/>
</dbReference>
<dbReference type="PROSITE" id="PS50104">
    <property type="entry name" value="TIR"/>
    <property type="match status" value="1"/>
</dbReference>
<dbReference type="AlphaFoldDB" id="A0A218WQC0"/>
<evidence type="ECO:0000256" key="1">
    <source>
        <dbReference type="ARBA" id="ARBA00022614"/>
    </source>
</evidence>
<gene>
    <name evidence="7" type="primary">LOC116208388</name>
    <name evidence="4" type="ORF">CDL15_Pgr008494</name>
</gene>
<reference evidence="5" key="1">
    <citation type="journal article" date="2017" name="Plant J.">
        <title>The pomegranate (Punica granatum L.) genome and the genomics of punicalagin biosynthesis.</title>
        <authorList>
            <person name="Qin G."/>
            <person name="Xu C."/>
            <person name="Ming R."/>
            <person name="Tang H."/>
            <person name="Guyot R."/>
            <person name="Kramer E.M."/>
            <person name="Hu Y."/>
            <person name="Yi X."/>
            <person name="Qi Y."/>
            <person name="Xu X."/>
            <person name="Gao Z."/>
            <person name="Pan H."/>
            <person name="Jian J."/>
            <person name="Tian Y."/>
            <person name="Yue Z."/>
            <person name="Xu Y."/>
        </authorList>
    </citation>
    <scope>NUCLEOTIDE SEQUENCE [LARGE SCALE GENOMIC DNA]</scope>
    <source>
        <strain evidence="5">cv. Dabenzi</strain>
    </source>
</reference>
<dbReference type="Gene3D" id="3.40.50.300">
    <property type="entry name" value="P-loop containing nucleotide triphosphate hydrolases"/>
    <property type="match status" value="1"/>
</dbReference>
<feature type="domain" description="TIR" evidence="3">
    <location>
        <begin position="8"/>
        <end position="136"/>
    </location>
</feature>
<dbReference type="EMBL" id="MTKT01003794">
    <property type="protein sequence ID" value="OWM74182.1"/>
    <property type="molecule type" value="Genomic_DNA"/>
</dbReference>
<reference evidence="7" key="4">
    <citation type="submission" date="2025-04" db="UniProtKB">
        <authorList>
            <consortium name="RefSeq"/>
        </authorList>
    </citation>
    <scope>IDENTIFICATION</scope>
    <source>
        <tissue evidence="7">Leaf</tissue>
    </source>
</reference>
<keyword evidence="6" id="KW-1185">Reference proteome</keyword>
<dbReference type="Gene3D" id="1.10.8.430">
    <property type="entry name" value="Helical domain of apoptotic protease-activating factors"/>
    <property type="match status" value="1"/>
</dbReference>
<organism evidence="4 5">
    <name type="scientific">Punica granatum</name>
    <name type="common">Pomegranate</name>
    <dbReference type="NCBI Taxonomy" id="22663"/>
    <lineage>
        <taxon>Eukaryota</taxon>
        <taxon>Viridiplantae</taxon>
        <taxon>Streptophyta</taxon>
        <taxon>Embryophyta</taxon>
        <taxon>Tracheophyta</taxon>
        <taxon>Spermatophyta</taxon>
        <taxon>Magnoliopsida</taxon>
        <taxon>eudicotyledons</taxon>
        <taxon>Gunneridae</taxon>
        <taxon>Pentapetalae</taxon>
        <taxon>rosids</taxon>
        <taxon>malvids</taxon>
        <taxon>Myrtales</taxon>
        <taxon>Lythraceae</taxon>
        <taxon>Punica</taxon>
    </lineage>
</organism>
<dbReference type="SUPFAM" id="SSF52058">
    <property type="entry name" value="L domain-like"/>
    <property type="match status" value="1"/>
</dbReference>
<keyword evidence="1" id="KW-0433">Leucine-rich repeat</keyword>